<dbReference type="InterPro" id="IPR004360">
    <property type="entry name" value="Glyas_Fos-R_dOase_dom"/>
</dbReference>
<dbReference type="GO" id="GO:0051213">
    <property type="term" value="F:dioxygenase activity"/>
    <property type="evidence" value="ECO:0007669"/>
    <property type="project" value="UniProtKB-KW"/>
</dbReference>
<dbReference type="AlphaFoldDB" id="A0A4T0VH39"/>
<evidence type="ECO:0000313" key="2">
    <source>
        <dbReference type="EMBL" id="TIC91066.1"/>
    </source>
</evidence>
<sequence length="247" mass="28230">MTSHSSQVDGLVKSPSKVGHVVFKTSNFRGMVDFYIKFLGCVVAFENEQLSILRFDDDDDHHRVAILYLPDLKPTDPQAVGLEHVAFSYSTLPDLLAAYQTHKSNGISPFWCVNHGPTTSMYYKDPDGNGVELLVDNFDTIREANEFMASRLFAENPIGTEFDPQDLVQRLELGESEKQILINKFYTALIDDGYWLRLLEPKGLHLFDWLVVLLTAMLPVRMETWLRWVILAQDVAIIWASMAWPYI</sequence>
<protein>
    <submittedName>
        <fullName evidence="2">Biphenyl-2,3-diol 1,2-dioxygenase 2</fullName>
    </submittedName>
</protein>
<accession>A0A4T0VH39</accession>
<dbReference type="InterPro" id="IPR037523">
    <property type="entry name" value="VOC_core"/>
</dbReference>
<organism evidence="2 3">
    <name type="scientific">Colletotrichum higginsianum</name>
    <dbReference type="NCBI Taxonomy" id="80884"/>
    <lineage>
        <taxon>Eukaryota</taxon>
        <taxon>Fungi</taxon>
        <taxon>Dikarya</taxon>
        <taxon>Ascomycota</taxon>
        <taxon>Pezizomycotina</taxon>
        <taxon>Sordariomycetes</taxon>
        <taxon>Hypocreomycetidae</taxon>
        <taxon>Glomerellales</taxon>
        <taxon>Glomerellaceae</taxon>
        <taxon>Colletotrichum</taxon>
        <taxon>Colletotrichum destructivum species complex</taxon>
    </lineage>
</organism>
<dbReference type="InterPro" id="IPR029068">
    <property type="entry name" value="Glyas_Bleomycin-R_OHBP_Dase"/>
</dbReference>
<keyword evidence="2" id="KW-0560">Oxidoreductase</keyword>
<name>A0A4T0VH39_9PEZI</name>
<dbReference type="PROSITE" id="PS51819">
    <property type="entry name" value="VOC"/>
    <property type="match status" value="1"/>
</dbReference>
<proteinExistence type="predicted"/>
<dbReference type="Proteomes" id="UP000305883">
    <property type="component" value="Unassembled WGS sequence"/>
</dbReference>
<comment type="caution">
    <text evidence="2">The sequence shown here is derived from an EMBL/GenBank/DDBJ whole genome shotgun (WGS) entry which is preliminary data.</text>
</comment>
<keyword evidence="2" id="KW-0223">Dioxygenase</keyword>
<evidence type="ECO:0000313" key="3">
    <source>
        <dbReference type="Proteomes" id="UP000305883"/>
    </source>
</evidence>
<dbReference type="SUPFAM" id="SSF54593">
    <property type="entry name" value="Glyoxalase/Bleomycin resistance protein/Dihydroxybiphenyl dioxygenase"/>
    <property type="match status" value="1"/>
</dbReference>
<feature type="domain" description="VOC" evidence="1">
    <location>
        <begin position="17"/>
        <end position="136"/>
    </location>
</feature>
<dbReference type="EMBL" id="MWPZ01000010">
    <property type="protein sequence ID" value="TIC91066.1"/>
    <property type="molecule type" value="Genomic_DNA"/>
</dbReference>
<evidence type="ECO:0000259" key="1">
    <source>
        <dbReference type="PROSITE" id="PS51819"/>
    </source>
</evidence>
<reference evidence="2 3" key="1">
    <citation type="journal article" date="2019" name="Genome Biol. Evol.">
        <title>Genomic Plasticity Mediated by Transposable Elements in the Plant Pathogenic Fungus Colletotrichum higginsianum.</title>
        <authorList>
            <person name="Tsushima A."/>
            <person name="Gan P."/>
            <person name="Kumakura N."/>
            <person name="Narusaka M."/>
            <person name="Takano Y."/>
            <person name="Narusaka Y."/>
            <person name="Shirasu K."/>
        </authorList>
    </citation>
    <scope>NUCLEOTIDE SEQUENCE [LARGE SCALE GENOMIC DNA]</scope>
    <source>
        <strain evidence="2 3">MAFF305635-RFP</strain>
    </source>
</reference>
<dbReference type="Pfam" id="PF00903">
    <property type="entry name" value="Glyoxalase"/>
    <property type="match status" value="1"/>
</dbReference>
<gene>
    <name evidence="2" type="ORF">CH35J_011141</name>
</gene>
<dbReference type="OrthoDB" id="5371818at2759"/>
<dbReference type="Gene3D" id="3.10.180.10">
    <property type="entry name" value="2,3-Dihydroxybiphenyl 1,2-Dioxygenase, domain 1"/>
    <property type="match status" value="1"/>
</dbReference>